<protein>
    <recommendedName>
        <fullName evidence="8">DUF300-domain-containing protein</fullName>
    </recommendedName>
</protein>
<feature type="transmembrane region" description="Helical" evidence="5">
    <location>
        <begin position="238"/>
        <end position="261"/>
    </location>
</feature>
<feature type="transmembrane region" description="Helical" evidence="5">
    <location>
        <begin position="159"/>
        <end position="182"/>
    </location>
</feature>
<gene>
    <name evidence="6" type="ORF">B0A49_10122</name>
</gene>
<dbReference type="PANTHER" id="PTHR23423">
    <property type="entry name" value="ORGANIC SOLUTE TRANSPORTER-RELATED"/>
    <property type="match status" value="1"/>
</dbReference>
<feature type="transmembrane region" description="Helical" evidence="5">
    <location>
        <begin position="97"/>
        <end position="115"/>
    </location>
</feature>
<evidence type="ECO:0000256" key="4">
    <source>
        <dbReference type="ARBA" id="ARBA00023136"/>
    </source>
</evidence>
<keyword evidence="4 5" id="KW-0472">Membrane</keyword>
<reference evidence="6 7" key="1">
    <citation type="submission" date="2017-03" db="EMBL/GenBank/DDBJ databases">
        <title>Genomes of endolithic fungi from Antarctica.</title>
        <authorList>
            <person name="Coleine C."/>
            <person name="Masonjones S."/>
            <person name="Stajich J.E."/>
        </authorList>
    </citation>
    <scope>NUCLEOTIDE SEQUENCE [LARGE SCALE GENOMIC DNA]</scope>
    <source>
        <strain evidence="6 7">CCFEE 5187</strain>
    </source>
</reference>
<comment type="caution">
    <text evidence="6">The sequence shown here is derived from an EMBL/GenBank/DDBJ whole genome shotgun (WGS) entry which is preliminary data.</text>
</comment>
<dbReference type="Pfam" id="PF03619">
    <property type="entry name" value="Solute_trans_a"/>
    <property type="match status" value="1"/>
</dbReference>
<accession>A0A4V5NC16</accession>
<dbReference type="InterPro" id="IPR005178">
    <property type="entry name" value="Ostalpha/TMEM184C"/>
</dbReference>
<feature type="transmembrane region" description="Helical" evidence="5">
    <location>
        <begin position="28"/>
        <end position="52"/>
    </location>
</feature>
<evidence type="ECO:0000256" key="5">
    <source>
        <dbReference type="SAM" id="Phobius"/>
    </source>
</evidence>
<feature type="non-terminal residue" evidence="6">
    <location>
        <position position="398"/>
    </location>
</feature>
<name>A0A4V5NC16_9PEZI</name>
<dbReference type="GO" id="GO:0016020">
    <property type="term" value="C:membrane"/>
    <property type="evidence" value="ECO:0007669"/>
    <property type="project" value="UniProtKB-SubCell"/>
</dbReference>
<sequence length="398" mass="45530">MAVCNFTLTDQSVNGEVPLWNGITFHRLGLVLSATFALISVCITFWLIFRHATHYLKPWEQKHIIRILLMIPIYSTVSFLSYYYYKHAIYFEVMRDCYEAFAIASFFTLLCHYIAPNLHEQKDFFRQLTPRNWFWAVFGMQKLTGGENRGPLRKPRSGLTWFNVIWIGVFQYCFIRITFTIVSVTTQAAGRYCESSLNPAFAHIWVMVFEGGSVSVAMFCLIQFYLQLKVDLAEHRPFLKVICIKLVIFFSFWQSLVISFLSSSNGPLKPTSKIYYNDIKVGIPSMLLCVEMAIFAVMHLFAFPWKEYDLSRSAHFDPHTHNVSGSGPGKLQYRGFARALLDAFNPWDIVKASARGARWLVVGRKHRTNDSSYGTKPGNVPTEPQYNGVAFAATGDAA</sequence>
<evidence type="ECO:0000256" key="3">
    <source>
        <dbReference type="ARBA" id="ARBA00022989"/>
    </source>
</evidence>
<keyword evidence="7" id="KW-1185">Reference proteome</keyword>
<feature type="transmembrane region" description="Helical" evidence="5">
    <location>
        <begin position="64"/>
        <end position="85"/>
    </location>
</feature>
<dbReference type="EMBL" id="NAJN01002110">
    <property type="protein sequence ID" value="TKA57579.1"/>
    <property type="molecule type" value="Genomic_DNA"/>
</dbReference>
<dbReference type="SMART" id="SM01417">
    <property type="entry name" value="Solute_trans_a"/>
    <property type="match status" value="1"/>
</dbReference>
<evidence type="ECO:0000313" key="7">
    <source>
        <dbReference type="Proteomes" id="UP000308768"/>
    </source>
</evidence>
<dbReference type="STRING" id="331657.A0A4V5NC16"/>
<dbReference type="OrthoDB" id="5348404at2759"/>
<keyword evidence="3 5" id="KW-1133">Transmembrane helix</keyword>
<evidence type="ECO:0000256" key="2">
    <source>
        <dbReference type="ARBA" id="ARBA00022692"/>
    </source>
</evidence>
<dbReference type="AlphaFoldDB" id="A0A4V5NC16"/>
<feature type="transmembrane region" description="Helical" evidence="5">
    <location>
        <begin position="202"/>
        <end position="226"/>
    </location>
</feature>
<proteinExistence type="predicted"/>
<evidence type="ECO:0000313" key="6">
    <source>
        <dbReference type="EMBL" id="TKA57579.1"/>
    </source>
</evidence>
<evidence type="ECO:0000256" key="1">
    <source>
        <dbReference type="ARBA" id="ARBA00004141"/>
    </source>
</evidence>
<dbReference type="Proteomes" id="UP000308768">
    <property type="component" value="Unassembled WGS sequence"/>
</dbReference>
<organism evidence="6 7">
    <name type="scientific">Cryomyces minteri</name>
    <dbReference type="NCBI Taxonomy" id="331657"/>
    <lineage>
        <taxon>Eukaryota</taxon>
        <taxon>Fungi</taxon>
        <taxon>Dikarya</taxon>
        <taxon>Ascomycota</taxon>
        <taxon>Pezizomycotina</taxon>
        <taxon>Dothideomycetes</taxon>
        <taxon>Dothideomycetes incertae sedis</taxon>
        <taxon>Cryomyces</taxon>
    </lineage>
</organism>
<comment type="subcellular location">
    <subcellularLocation>
        <location evidence="1">Membrane</location>
        <topology evidence="1">Multi-pass membrane protein</topology>
    </subcellularLocation>
</comment>
<evidence type="ECO:0008006" key="8">
    <source>
        <dbReference type="Google" id="ProtNLM"/>
    </source>
</evidence>
<feature type="transmembrane region" description="Helical" evidence="5">
    <location>
        <begin position="281"/>
        <end position="303"/>
    </location>
</feature>
<keyword evidence="2 5" id="KW-0812">Transmembrane</keyword>